<dbReference type="GeneID" id="28873549"/>
<dbReference type="Proteomes" id="UP000092177">
    <property type="component" value="Chromosome 11"/>
</dbReference>
<reference evidence="2" key="1">
    <citation type="journal article" date="2017" name="BMC Genomics">
        <title>Gapless genome assembly of Colletotrichum higginsianum reveals chromosome structure and association of transposable elements with secondary metabolite gene clusters.</title>
        <authorList>
            <person name="Dallery J.-F."/>
            <person name="Lapalu N."/>
            <person name="Zampounis A."/>
            <person name="Pigne S."/>
            <person name="Luyten I."/>
            <person name="Amselem J."/>
            <person name="Wittenberg A.H.J."/>
            <person name="Zhou S."/>
            <person name="de Queiroz M.V."/>
            <person name="Robin G.P."/>
            <person name="Auger A."/>
            <person name="Hainaut M."/>
            <person name="Henrissat B."/>
            <person name="Kim K.-T."/>
            <person name="Lee Y.-H."/>
            <person name="Lespinet O."/>
            <person name="Schwartz D.C."/>
            <person name="Thon M.R."/>
            <person name="O'Connell R.J."/>
        </authorList>
    </citation>
    <scope>NUCLEOTIDE SEQUENCE [LARGE SCALE GENOMIC DNA]</scope>
    <source>
        <strain evidence="2">IMI 349063</strain>
    </source>
</reference>
<gene>
    <name evidence="1" type="ORF">CH63R_14468</name>
</gene>
<evidence type="ECO:0000313" key="2">
    <source>
        <dbReference type="Proteomes" id="UP000092177"/>
    </source>
</evidence>
<evidence type="ECO:0000313" key="1">
    <source>
        <dbReference type="EMBL" id="OBR02167.1"/>
    </source>
</evidence>
<comment type="caution">
    <text evidence="1">The sequence shown here is derived from an EMBL/GenBank/DDBJ whole genome shotgun (WGS) entry which is preliminary data.</text>
</comment>
<dbReference type="VEuPathDB" id="FungiDB:CH63R_14468"/>
<dbReference type="RefSeq" id="XP_018150685.1">
    <property type="nucleotide sequence ID" value="XM_018309442.1"/>
</dbReference>
<dbReference type="AlphaFoldDB" id="A0A1B7XQY2"/>
<keyword evidence="2" id="KW-1185">Reference proteome</keyword>
<accession>A0A1B7XQY2</accession>
<protein>
    <submittedName>
        <fullName evidence="1">Uncharacterized protein</fullName>
    </submittedName>
</protein>
<proteinExistence type="predicted"/>
<name>A0A1B7XQY2_COLHI</name>
<dbReference type="KEGG" id="chig:CH63R_14468"/>
<sequence length="183" mass="20009">MLLRSAPTILRLGRITTWVTAPNVGASAPSTGSTFLLDTPHTVYDAYYAWKHGLVPLGASTVREGKGNPSLLLLEEPFAEAWATCQTALKLIFLSSRDADGANERLVLPKLAHLYGLHRRAEDVLFHVNAADAAAVFRRLAEPDSGPGAEHGHRLDYLADLFVHADLVIVKRLDAALNWRHKA</sequence>
<dbReference type="EMBL" id="LTAN01000011">
    <property type="protein sequence ID" value="OBR02167.1"/>
    <property type="molecule type" value="Genomic_DNA"/>
</dbReference>
<organism evidence="1 2">
    <name type="scientific">Colletotrichum higginsianum (strain IMI 349063)</name>
    <name type="common">Crucifer anthracnose fungus</name>
    <dbReference type="NCBI Taxonomy" id="759273"/>
    <lineage>
        <taxon>Eukaryota</taxon>
        <taxon>Fungi</taxon>
        <taxon>Dikarya</taxon>
        <taxon>Ascomycota</taxon>
        <taxon>Pezizomycotina</taxon>
        <taxon>Sordariomycetes</taxon>
        <taxon>Hypocreomycetidae</taxon>
        <taxon>Glomerellales</taxon>
        <taxon>Glomerellaceae</taxon>
        <taxon>Colletotrichum</taxon>
        <taxon>Colletotrichum destructivum species complex</taxon>
    </lineage>
</organism>